<proteinExistence type="predicted"/>
<dbReference type="RefSeq" id="WP_341406910.1">
    <property type="nucleotide sequence ID" value="NZ_JBBUKT010000010.1"/>
</dbReference>
<dbReference type="Pfam" id="PF07583">
    <property type="entry name" value="PSCyt2"/>
    <property type="match status" value="1"/>
</dbReference>
<feature type="region of interest" description="Disordered" evidence="1">
    <location>
        <begin position="567"/>
        <end position="594"/>
    </location>
</feature>
<evidence type="ECO:0000313" key="5">
    <source>
        <dbReference type="Proteomes" id="UP001371305"/>
    </source>
</evidence>
<dbReference type="InterPro" id="IPR011444">
    <property type="entry name" value="DUF1549"/>
</dbReference>
<evidence type="ECO:0000259" key="3">
    <source>
        <dbReference type="Pfam" id="PF07587"/>
    </source>
</evidence>
<name>A0ABU9B1B0_9BACT</name>
<gene>
    <name evidence="4" type="ORF">WKV53_21710</name>
</gene>
<evidence type="ECO:0000313" key="4">
    <source>
        <dbReference type="EMBL" id="MEK7953146.1"/>
    </source>
</evidence>
<feature type="domain" description="DUF1553" evidence="3">
    <location>
        <begin position="437"/>
        <end position="694"/>
    </location>
</feature>
<evidence type="ECO:0000259" key="2">
    <source>
        <dbReference type="Pfam" id="PF07583"/>
    </source>
</evidence>
<dbReference type="EMBL" id="JBBUKT010000010">
    <property type="protein sequence ID" value="MEK7953146.1"/>
    <property type="molecule type" value="Genomic_DNA"/>
</dbReference>
<protein>
    <submittedName>
        <fullName evidence="4">DUF1549 and DUF1553 domain-containing protein</fullName>
    </submittedName>
</protein>
<dbReference type="PANTHER" id="PTHR35889">
    <property type="entry name" value="CYCLOINULO-OLIGOSACCHARIDE FRUCTANOTRANSFERASE-RELATED"/>
    <property type="match status" value="1"/>
</dbReference>
<dbReference type="PANTHER" id="PTHR35889:SF3">
    <property type="entry name" value="F-BOX DOMAIN-CONTAINING PROTEIN"/>
    <property type="match status" value="1"/>
</dbReference>
<reference evidence="4 5" key="1">
    <citation type="submission" date="2024-04" db="EMBL/GenBank/DDBJ databases">
        <title>Luteolibacter sp. isolated from soil.</title>
        <authorList>
            <person name="An J."/>
        </authorList>
    </citation>
    <scope>NUCLEOTIDE SEQUENCE [LARGE SCALE GENOMIC DNA]</scope>
    <source>
        <strain evidence="4 5">Y139</strain>
    </source>
</reference>
<comment type="caution">
    <text evidence="4">The sequence shown here is derived from an EMBL/GenBank/DDBJ whole genome shotgun (WGS) entry which is preliminary data.</text>
</comment>
<dbReference type="Pfam" id="PF07587">
    <property type="entry name" value="PSD1"/>
    <property type="match status" value="1"/>
</dbReference>
<organism evidence="4 5">
    <name type="scientific">Luteolibacter soli</name>
    <dbReference type="NCBI Taxonomy" id="3135280"/>
    <lineage>
        <taxon>Bacteria</taxon>
        <taxon>Pseudomonadati</taxon>
        <taxon>Verrucomicrobiota</taxon>
        <taxon>Verrucomicrobiia</taxon>
        <taxon>Verrucomicrobiales</taxon>
        <taxon>Verrucomicrobiaceae</taxon>
        <taxon>Luteolibacter</taxon>
    </lineage>
</organism>
<keyword evidence="5" id="KW-1185">Reference proteome</keyword>
<sequence>MRISSSFPRVATLVGAVVVATLSPVVSSEGALWSLVPVTRPAVPEGDAAMVNPIDRFLEAERAAKGLAAVGPADKLTLLRRVHLDLTGLPPSPAEQEAFLADASPDAYEKVVDRLLASEQHAVRYARHWLDVLRYADTDEKMGPGTGIYLWRDWVINALGEDLPYDQFVQLQLTGRRVNERSQMSPTGFRSRKEPRPGDIFALGFLARGVGADPQDLAINAVDTVSSAFMGLTIGCAKCHDHKFDPVSQVDYYSMKALFDPLVAKKINLASASDLVAAGKVMEETQRKRAPFEKELGAFLDPYKTKLREERIQMLPPDVQVVIRKSEKERTVAEQKIADDYFPILRIDNDKIEEVLPGDAIGTYRDLKRKVDEAGRGNAAPELPAFNSVDVDRAREQEKSYILTSGDPTRPEHQNEVKAGWPFASGEYDFRDGRIEAFADWLTSPSNPLFARVAVNRLWQWHFGLGLQKTPSDFGLQSDGPSHPALLDWLASEFVKQGYSMRQMNRLMVTSQAYRMSSEVPSESMASQEIDPGDTWLWHFRLQRLEAEPIWDSIHAAAGRLDLQVGGRSFDPNGGGQGRNNGGDDAAKASGSPKRRAAYMIRGYSPSRDVTPGFLQSFDVDDGRVPCPVRTQTVTAPQSLFLMNSPEIEAATTGLAARLKDESGGDMNRAIELAYRLTIARPPSSSESDRAAAYLENNPERLKQLSWLIFNLDEFTYVR</sequence>
<evidence type="ECO:0000256" key="1">
    <source>
        <dbReference type="SAM" id="MobiDB-lite"/>
    </source>
</evidence>
<dbReference type="InterPro" id="IPR022655">
    <property type="entry name" value="DUF1553"/>
</dbReference>
<feature type="domain" description="DUF1549" evidence="2">
    <location>
        <begin position="53"/>
        <end position="261"/>
    </location>
</feature>
<accession>A0ABU9B1B0</accession>
<dbReference type="Proteomes" id="UP001371305">
    <property type="component" value="Unassembled WGS sequence"/>
</dbReference>